<evidence type="ECO:0000313" key="3">
    <source>
        <dbReference type="EMBL" id="HER95559.1"/>
    </source>
</evidence>
<dbReference type="PANTHER" id="PTHR21198">
    <property type="entry name" value="GLUTAMATE RACEMASE"/>
    <property type="match status" value="1"/>
</dbReference>
<reference evidence="3" key="1">
    <citation type="journal article" date="2020" name="mSystems">
        <title>Genome- and Community-Level Interaction Insights into Carbon Utilization and Element Cycling Functions of Hydrothermarchaeota in Hydrothermal Sediment.</title>
        <authorList>
            <person name="Zhou Z."/>
            <person name="Liu Y."/>
            <person name="Xu W."/>
            <person name="Pan J."/>
            <person name="Luo Z.H."/>
            <person name="Li M."/>
        </authorList>
    </citation>
    <scope>NUCLEOTIDE SEQUENCE [LARGE SCALE GENOMIC DNA]</scope>
    <source>
        <strain evidence="3">SpSt-143</strain>
    </source>
</reference>
<evidence type="ECO:0000256" key="2">
    <source>
        <dbReference type="ARBA" id="ARBA00023235"/>
    </source>
</evidence>
<proteinExistence type="inferred from homology"/>
<dbReference type="Gene3D" id="3.40.50.1860">
    <property type="match status" value="2"/>
</dbReference>
<protein>
    <submittedName>
        <fullName evidence="3">Aspartate/glutamate racemase family protein</fullName>
    </submittedName>
</protein>
<comment type="similarity">
    <text evidence="1">Belongs to the aspartate/glutamate racemases family.</text>
</comment>
<gene>
    <name evidence="3" type="ORF">ENO59_03445</name>
</gene>
<accession>A0A7V2F5I8</accession>
<dbReference type="EMBL" id="DSGB01000004">
    <property type="protein sequence ID" value="HER95559.1"/>
    <property type="molecule type" value="Genomic_DNA"/>
</dbReference>
<dbReference type="InterPro" id="IPR015942">
    <property type="entry name" value="Asp/Glu/hydantoin_racemase"/>
</dbReference>
<dbReference type="SUPFAM" id="SSF53681">
    <property type="entry name" value="Aspartate/glutamate racemase"/>
    <property type="match status" value="2"/>
</dbReference>
<dbReference type="AlphaFoldDB" id="A0A7V2F5I8"/>
<dbReference type="PANTHER" id="PTHR21198:SF7">
    <property type="entry name" value="ASPARTATE-GLUTAMATE RACEMASE FAMILY"/>
    <property type="match status" value="1"/>
</dbReference>
<organism evidence="3">
    <name type="scientific">Rhodothermus marinus</name>
    <name type="common">Rhodothermus obamensis</name>
    <dbReference type="NCBI Taxonomy" id="29549"/>
    <lineage>
        <taxon>Bacteria</taxon>
        <taxon>Pseudomonadati</taxon>
        <taxon>Rhodothermota</taxon>
        <taxon>Rhodothermia</taxon>
        <taxon>Rhodothermales</taxon>
        <taxon>Rhodothermaceae</taxon>
        <taxon>Rhodothermus</taxon>
    </lineage>
</organism>
<dbReference type="InterPro" id="IPR004380">
    <property type="entry name" value="Asp_race"/>
</dbReference>
<dbReference type="InterPro" id="IPR001920">
    <property type="entry name" value="Asp/Glu_race"/>
</dbReference>
<dbReference type="NCBIfam" id="TIGR00035">
    <property type="entry name" value="asp_race"/>
    <property type="match status" value="1"/>
</dbReference>
<evidence type="ECO:0000256" key="1">
    <source>
        <dbReference type="ARBA" id="ARBA00007847"/>
    </source>
</evidence>
<keyword evidence="2" id="KW-0413">Isomerase</keyword>
<sequence>MVKDKAIGIIGGMGPHAGLELVRHIFDQTVATTDQDHLPVVMFSYPDRIPDRSIFLFGKSQENPAFAIAEQIRMAESVGVVVAGIPCNTAHAPAIFNVIQEELARCGSRVRVLHLIEEAVRFVREQYPDVKRVGVLSTLAVYRLGLYRSALEAAGYEVVVPDENVQETIVNRTIFDPVYGLKAQSHPVSKIARQSLLTAIAHLRQKGVEAVVLGCTELPLAIPEPELDGLPMIDPALALARALIRETYPEQLKPL</sequence>
<name>A0A7V2F5I8_RHOMR</name>
<comment type="caution">
    <text evidence="3">The sequence shown here is derived from an EMBL/GenBank/DDBJ whole genome shotgun (WGS) entry which is preliminary data.</text>
</comment>
<dbReference type="GO" id="GO:0047661">
    <property type="term" value="F:amino-acid racemase activity"/>
    <property type="evidence" value="ECO:0007669"/>
    <property type="project" value="InterPro"/>
</dbReference>
<dbReference type="Pfam" id="PF01177">
    <property type="entry name" value="Asp_Glu_race"/>
    <property type="match status" value="1"/>
</dbReference>